<keyword evidence="2 10" id="KW-0597">Phosphoprotein</keyword>
<dbReference type="GO" id="GO:0005886">
    <property type="term" value="C:plasma membrane"/>
    <property type="evidence" value="ECO:0007669"/>
    <property type="project" value="UniProtKB-SubCell"/>
</dbReference>
<dbReference type="Pfam" id="PF03116">
    <property type="entry name" value="NQR2_RnfD_RnfE"/>
    <property type="match status" value="1"/>
</dbReference>
<feature type="transmembrane region" description="Helical" evidence="10">
    <location>
        <begin position="126"/>
        <end position="146"/>
    </location>
</feature>
<proteinExistence type="inferred from homology"/>
<evidence type="ECO:0000256" key="10">
    <source>
        <dbReference type="HAMAP-Rule" id="MF_00462"/>
    </source>
</evidence>
<keyword evidence="1 10" id="KW-0813">Transport</keyword>
<gene>
    <name evidence="10 11" type="primary">rnfD</name>
    <name evidence="11" type="ORF">POREN0001_0058</name>
</gene>
<dbReference type="HAMAP" id="MF_00462">
    <property type="entry name" value="RsxD_RnfD"/>
    <property type="match status" value="1"/>
</dbReference>
<comment type="subcellular location">
    <subcellularLocation>
        <location evidence="10">Cell membrane</location>
        <topology evidence="10">Multi-pass membrane protein</topology>
    </subcellularLocation>
</comment>
<evidence type="ECO:0000313" key="12">
    <source>
        <dbReference type="Proteomes" id="UP000004295"/>
    </source>
</evidence>
<dbReference type="EC" id="7.-.-.-" evidence="10"/>
<keyword evidence="4 10" id="KW-0288">FMN</keyword>
<keyword evidence="6 10" id="KW-1278">Translocase</keyword>
<keyword evidence="11" id="KW-0560">Oxidoreductase</keyword>
<dbReference type="NCBIfam" id="TIGR01946">
    <property type="entry name" value="rnfD"/>
    <property type="match status" value="1"/>
</dbReference>
<comment type="function">
    <text evidence="10">Part of a membrane-bound complex that couples electron transfer with translocation of ions across the membrane.</text>
</comment>
<dbReference type="PANTHER" id="PTHR30578">
    <property type="entry name" value="ELECTRON TRANSPORT COMPLEX PROTEIN RNFD"/>
    <property type="match status" value="1"/>
</dbReference>
<dbReference type="InterPro" id="IPR004338">
    <property type="entry name" value="NqrB/RnfD"/>
</dbReference>
<comment type="similarity">
    <text evidence="10">Belongs to the NqrB/RnfD family.</text>
</comment>
<evidence type="ECO:0000313" key="11">
    <source>
        <dbReference type="EMBL" id="EEN81892.1"/>
    </source>
</evidence>
<evidence type="ECO:0000256" key="3">
    <source>
        <dbReference type="ARBA" id="ARBA00022630"/>
    </source>
</evidence>
<feature type="transmembrane region" description="Helical" evidence="10">
    <location>
        <begin position="45"/>
        <end position="63"/>
    </location>
</feature>
<feature type="transmembrane region" description="Helical" evidence="10">
    <location>
        <begin position="21"/>
        <end position="39"/>
    </location>
</feature>
<feature type="modified residue" description="FMN phosphoryl threonine" evidence="10">
    <location>
        <position position="160"/>
    </location>
</feature>
<evidence type="ECO:0000256" key="1">
    <source>
        <dbReference type="ARBA" id="ARBA00022448"/>
    </source>
</evidence>
<keyword evidence="7 10" id="KW-0249">Electron transport</keyword>
<accession>C3JD69</accession>
<evidence type="ECO:0000256" key="2">
    <source>
        <dbReference type="ARBA" id="ARBA00022553"/>
    </source>
</evidence>
<evidence type="ECO:0000256" key="4">
    <source>
        <dbReference type="ARBA" id="ARBA00022643"/>
    </source>
</evidence>
<feature type="transmembrane region" description="Helical" evidence="10">
    <location>
        <begin position="72"/>
        <end position="90"/>
    </location>
</feature>
<dbReference type="GO" id="GO:0055085">
    <property type="term" value="P:transmembrane transport"/>
    <property type="evidence" value="ECO:0007669"/>
    <property type="project" value="InterPro"/>
</dbReference>
<reference evidence="11 12" key="1">
    <citation type="submission" date="2009-04" db="EMBL/GenBank/DDBJ databases">
        <authorList>
            <person name="Sebastian Y."/>
            <person name="Madupu R."/>
            <person name="Durkin A.S."/>
            <person name="Torralba M."/>
            <person name="Methe B."/>
            <person name="Sutton G.G."/>
            <person name="Strausberg R.L."/>
            <person name="Nelson K.E."/>
        </authorList>
    </citation>
    <scope>NUCLEOTIDE SEQUENCE [LARGE SCALE GENOMIC DNA]</scope>
    <source>
        <strain evidence="12">ATCC 35406 / BCRC 14492 / JCM 8526 / NCTC 13058 / HG 370</strain>
    </source>
</reference>
<dbReference type="AlphaFoldDB" id="C3JD69"/>
<dbReference type="GO" id="GO:0022900">
    <property type="term" value="P:electron transport chain"/>
    <property type="evidence" value="ECO:0007669"/>
    <property type="project" value="UniProtKB-UniRule"/>
</dbReference>
<comment type="caution">
    <text evidence="11">The sequence shown here is derived from an EMBL/GenBank/DDBJ whole genome shotgun (WGS) entry which is preliminary data.</text>
</comment>
<keyword evidence="9 10" id="KW-0472">Membrane</keyword>
<evidence type="ECO:0000256" key="8">
    <source>
        <dbReference type="ARBA" id="ARBA00022989"/>
    </source>
</evidence>
<keyword evidence="5 10" id="KW-0812">Transmembrane</keyword>
<protein>
    <recommendedName>
        <fullName evidence="10">Ion-translocating oxidoreductase complex subunit D</fullName>
        <ecNumber evidence="10">7.-.-.-</ecNumber>
    </recommendedName>
    <alternativeName>
        <fullName evidence="10">Rnf electron transport complex subunit D</fullName>
    </alternativeName>
</protein>
<dbReference type="InterPro" id="IPR011303">
    <property type="entry name" value="RnfD_bac"/>
</dbReference>
<feature type="transmembrane region" description="Helical" evidence="10">
    <location>
        <begin position="193"/>
        <end position="210"/>
    </location>
</feature>
<dbReference type="STRING" id="553175.POREN0001_0058"/>
<name>C3JD69_POREA</name>
<organism evidence="11 12">
    <name type="scientific">Porphyromonas endodontalis (strain ATCC 35406 / DSM 24491 / JCM 8526 / CCUG 16442 / BCRC 14492 / NCTC 13058 / HG 370)</name>
    <name type="common">Bacteroides endodontalis</name>
    <dbReference type="NCBI Taxonomy" id="553175"/>
    <lineage>
        <taxon>Bacteria</taxon>
        <taxon>Pseudomonadati</taxon>
        <taxon>Bacteroidota</taxon>
        <taxon>Bacteroidia</taxon>
        <taxon>Bacteroidales</taxon>
        <taxon>Porphyromonadaceae</taxon>
        <taxon>Porphyromonas</taxon>
    </lineage>
</organism>
<dbReference type="GeneID" id="93366211"/>
<dbReference type="EMBL" id="ACNN01000037">
    <property type="protein sequence ID" value="EEN81892.1"/>
    <property type="molecule type" value="Genomic_DNA"/>
</dbReference>
<feature type="transmembrane region" description="Helical" evidence="10">
    <location>
        <begin position="299"/>
        <end position="317"/>
    </location>
</feature>
<comment type="subunit">
    <text evidence="10">The complex is composed of six subunits: RnfA, RnfB, RnfC, RnfD, RnfE and RnfG.</text>
</comment>
<feature type="transmembrane region" description="Helical" evidence="10">
    <location>
        <begin position="96"/>
        <end position="114"/>
    </location>
</feature>
<keyword evidence="3 10" id="KW-0285">Flavoprotein</keyword>
<dbReference type="GO" id="GO:0016491">
    <property type="term" value="F:oxidoreductase activity"/>
    <property type="evidence" value="ECO:0007669"/>
    <property type="project" value="UniProtKB-KW"/>
</dbReference>
<keyword evidence="10" id="KW-1003">Cell membrane</keyword>
<evidence type="ECO:0000256" key="7">
    <source>
        <dbReference type="ARBA" id="ARBA00022982"/>
    </source>
</evidence>
<dbReference type="RefSeq" id="WP_004335435.1">
    <property type="nucleotide sequence ID" value="NZ_ACNN01000037.1"/>
</dbReference>
<keyword evidence="8 10" id="KW-1133">Transmembrane helix</keyword>
<feature type="transmembrane region" description="Helical" evidence="10">
    <location>
        <begin position="276"/>
        <end position="293"/>
    </location>
</feature>
<comment type="cofactor">
    <cofactor evidence="10">
        <name>FMN</name>
        <dbReference type="ChEBI" id="CHEBI:58210"/>
    </cofactor>
</comment>
<dbReference type="eggNOG" id="COG4658">
    <property type="taxonomic scope" value="Bacteria"/>
</dbReference>
<dbReference type="PANTHER" id="PTHR30578:SF0">
    <property type="entry name" value="ION-TRANSLOCATING OXIDOREDUCTASE COMPLEX SUBUNIT D"/>
    <property type="match status" value="1"/>
</dbReference>
<evidence type="ECO:0000256" key="5">
    <source>
        <dbReference type="ARBA" id="ARBA00022692"/>
    </source>
</evidence>
<dbReference type="Proteomes" id="UP000004295">
    <property type="component" value="Unassembled WGS sequence"/>
</dbReference>
<keyword evidence="12" id="KW-1185">Reference proteome</keyword>
<feature type="transmembrane region" description="Helical" evidence="10">
    <location>
        <begin position="217"/>
        <end position="237"/>
    </location>
</feature>
<evidence type="ECO:0000256" key="6">
    <source>
        <dbReference type="ARBA" id="ARBA00022967"/>
    </source>
</evidence>
<feature type="transmembrane region" description="Helical" evidence="10">
    <location>
        <begin position="249"/>
        <end position="267"/>
    </location>
</feature>
<evidence type="ECO:0000256" key="9">
    <source>
        <dbReference type="ARBA" id="ARBA00023136"/>
    </source>
</evidence>
<sequence length="332" mass="36462">MENKLIITPSPHIHSGDSISKNMYGVLIALIPAFLFSVYQFGWHALLVTAICIVTCCLTEWFITRFMLRRETYILDGSAILTAVLLAFNLPAELPWWIVVFGAFVAIAIGKMAFGGLGNNVFNPALVGRVFLLISFPAQMTTWPVANKLTAMVDGETMATPLSLMKQAIHGDTSALEQLPSHLDLFLGLNPGSMGEISAIALLIGLVYMLCRKIITWHTPISIFLSVIVFGGILWLINPEVYPDPIQHLTTGGLMLGAIFMATDYVSSPITHRGQLIYGCCIGLLTVIIRTWGAYPEGMSFAILIMNAFTPIINLYAKPKHFGEKIKKEATK</sequence>